<feature type="compositionally biased region" description="Low complexity" evidence="1">
    <location>
        <begin position="44"/>
        <end position="57"/>
    </location>
</feature>
<dbReference type="EMBL" id="CM003375">
    <property type="protein sequence ID" value="KOM42888.1"/>
    <property type="molecule type" value="Genomic_DNA"/>
</dbReference>
<dbReference type="STRING" id="3914.A0A0L9UJD6"/>
<proteinExistence type="predicted"/>
<sequence length="139" mass="15445">MVLSASPCSLARSSLEEMLDSLRRRDEEEEKKKDAPPALPPRPTSRARLPPARRSLPNDFKVSGSERRVVLENGVASNEESEVKEMDLGQKRRKCGFGSKRLKKDVESPYMAISSSSFGKVWELDGDDLSSSSFSPSSR</sequence>
<gene>
    <name evidence="2" type="ORF">LR48_Vigan05g049200</name>
</gene>
<evidence type="ECO:0000313" key="2">
    <source>
        <dbReference type="EMBL" id="KOM42888.1"/>
    </source>
</evidence>
<dbReference type="Gramene" id="KOM42888">
    <property type="protein sequence ID" value="KOM42888"/>
    <property type="gene ID" value="LR48_Vigan05g049200"/>
</dbReference>
<protein>
    <submittedName>
        <fullName evidence="2">Uncharacterized protein</fullName>
    </submittedName>
</protein>
<dbReference type="AlphaFoldDB" id="A0A0L9UJD6"/>
<dbReference type="Proteomes" id="UP000053144">
    <property type="component" value="Chromosome 5"/>
</dbReference>
<evidence type="ECO:0000313" key="3">
    <source>
        <dbReference type="Proteomes" id="UP000053144"/>
    </source>
</evidence>
<name>A0A0L9UJD6_PHAAN</name>
<reference evidence="3" key="1">
    <citation type="journal article" date="2015" name="Proc. Natl. Acad. Sci. U.S.A.">
        <title>Genome sequencing of adzuki bean (Vigna angularis) provides insight into high starch and low fat accumulation and domestication.</title>
        <authorList>
            <person name="Yang K."/>
            <person name="Tian Z."/>
            <person name="Chen C."/>
            <person name="Luo L."/>
            <person name="Zhao B."/>
            <person name="Wang Z."/>
            <person name="Yu L."/>
            <person name="Li Y."/>
            <person name="Sun Y."/>
            <person name="Li W."/>
            <person name="Chen Y."/>
            <person name="Li Y."/>
            <person name="Zhang Y."/>
            <person name="Ai D."/>
            <person name="Zhao J."/>
            <person name="Shang C."/>
            <person name="Ma Y."/>
            <person name="Wu B."/>
            <person name="Wang M."/>
            <person name="Gao L."/>
            <person name="Sun D."/>
            <person name="Zhang P."/>
            <person name="Guo F."/>
            <person name="Wang W."/>
            <person name="Li Y."/>
            <person name="Wang J."/>
            <person name="Varshney R.K."/>
            <person name="Wang J."/>
            <person name="Ling H.Q."/>
            <person name="Wan P."/>
        </authorList>
    </citation>
    <scope>NUCLEOTIDE SEQUENCE</scope>
    <source>
        <strain evidence="3">cv. Jingnong 6</strain>
    </source>
</reference>
<accession>A0A0L9UJD6</accession>
<feature type="region of interest" description="Disordered" evidence="1">
    <location>
        <begin position="19"/>
        <end position="59"/>
    </location>
</feature>
<evidence type="ECO:0000256" key="1">
    <source>
        <dbReference type="SAM" id="MobiDB-lite"/>
    </source>
</evidence>
<organism evidence="2 3">
    <name type="scientific">Phaseolus angularis</name>
    <name type="common">Azuki bean</name>
    <name type="synonym">Vigna angularis</name>
    <dbReference type="NCBI Taxonomy" id="3914"/>
    <lineage>
        <taxon>Eukaryota</taxon>
        <taxon>Viridiplantae</taxon>
        <taxon>Streptophyta</taxon>
        <taxon>Embryophyta</taxon>
        <taxon>Tracheophyta</taxon>
        <taxon>Spermatophyta</taxon>
        <taxon>Magnoliopsida</taxon>
        <taxon>eudicotyledons</taxon>
        <taxon>Gunneridae</taxon>
        <taxon>Pentapetalae</taxon>
        <taxon>rosids</taxon>
        <taxon>fabids</taxon>
        <taxon>Fabales</taxon>
        <taxon>Fabaceae</taxon>
        <taxon>Papilionoideae</taxon>
        <taxon>50 kb inversion clade</taxon>
        <taxon>NPAAA clade</taxon>
        <taxon>indigoferoid/millettioid clade</taxon>
        <taxon>Phaseoleae</taxon>
        <taxon>Vigna</taxon>
    </lineage>
</organism>
<feature type="compositionally biased region" description="Basic and acidic residues" evidence="1">
    <location>
        <begin position="20"/>
        <end position="35"/>
    </location>
</feature>